<comment type="caution">
    <text evidence="1">The sequence shown here is derived from an EMBL/GenBank/DDBJ whole genome shotgun (WGS) entry which is preliminary data.</text>
</comment>
<dbReference type="EMBL" id="AMGW01000002">
    <property type="protein sequence ID" value="EXJ62235.1"/>
    <property type="molecule type" value="Genomic_DNA"/>
</dbReference>
<evidence type="ECO:0000313" key="2">
    <source>
        <dbReference type="Proteomes" id="UP000019473"/>
    </source>
</evidence>
<dbReference type="AlphaFoldDB" id="W9WB63"/>
<dbReference type="RefSeq" id="XP_007754889.1">
    <property type="nucleotide sequence ID" value="XM_007756699.1"/>
</dbReference>
<dbReference type="HOGENOM" id="CLU_1309991_0_0_1"/>
<dbReference type="GeneID" id="19177274"/>
<organism evidence="1 2">
    <name type="scientific">Cladophialophora yegresii CBS 114405</name>
    <dbReference type="NCBI Taxonomy" id="1182544"/>
    <lineage>
        <taxon>Eukaryota</taxon>
        <taxon>Fungi</taxon>
        <taxon>Dikarya</taxon>
        <taxon>Ascomycota</taxon>
        <taxon>Pezizomycotina</taxon>
        <taxon>Eurotiomycetes</taxon>
        <taxon>Chaetothyriomycetidae</taxon>
        <taxon>Chaetothyriales</taxon>
        <taxon>Herpotrichiellaceae</taxon>
        <taxon>Cladophialophora</taxon>
    </lineage>
</organism>
<keyword evidence="2" id="KW-1185">Reference proteome</keyword>
<accession>W9WB63</accession>
<proteinExistence type="predicted"/>
<dbReference type="VEuPathDB" id="FungiDB:A1O7_02668"/>
<sequence>MSSLSDSDVTVLTANNYVPWARNFRAVAQEKDVWMLFTGDEPILPKPDFEAMLEEATDKDGHAGILFLQITYKMNSVDPVIRYEITGMTPNQAYVYLQETYKFDNVRARKIAEENLANLTFSPSEPAMTFVNKVRILQRDIRDAEGNCTNAMVMYTITRSLPKDRFADFLTSINIIKDMPKAKEVTMSEFMGRLVFAEAVPPKVASSTEG</sequence>
<reference evidence="1 2" key="1">
    <citation type="submission" date="2013-03" db="EMBL/GenBank/DDBJ databases">
        <title>The Genome Sequence of Cladophialophora yegresii CBS 114405.</title>
        <authorList>
            <consortium name="The Broad Institute Genomics Platform"/>
            <person name="Cuomo C."/>
            <person name="de Hoog S."/>
            <person name="Gorbushina A."/>
            <person name="Walker B."/>
            <person name="Young S.K."/>
            <person name="Zeng Q."/>
            <person name="Gargeya S."/>
            <person name="Fitzgerald M."/>
            <person name="Haas B."/>
            <person name="Abouelleil A."/>
            <person name="Allen A.W."/>
            <person name="Alvarado L."/>
            <person name="Arachchi H.M."/>
            <person name="Berlin A.M."/>
            <person name="Chapman S.B."/>
            <person name="Gainer-Dewar J."/>
            <person name="Goldberg J."/>
            <person name="Griggs A."/>
            <person name="Gujja S."/>
            <person name="Hansen M."/>
            <person name="Howarth C."/>
            <person name="Imamovic A."/>
            <person name="Ireland A."/>
            <person name="Larimer J."/>
            <person name="McCowan C."/>
            <person name="Murphy C."/>
            <person name="Pearson M."/>
            <person name="Poon T.W."/>
            <person name="Priest M."/>
            <person name="Roberts A."/>
            <person name="Saif S."/>
            <person name="Shea T."/>
            <person name="Sisk P."/>
            <person name="Sykes S."/>
            <person name="Wortman J."/>
            <person name="Nusbaum C."/>
            <person name="Birren B."/>
        </authorList>
    </citation>
    <scope>NUCLEOTIDE SEQUENCE [LARGE SCALE GENOMIC DNA]</scope>
    <source>
        <strain evidence="1 2">CBS 114405</strain>
    </source>
</reference>
<protein>
    <recommendedName>
        <fullName evidence="3">DUF4219 domain-containing protein</fullName>
    </recommendedName>
</protein>
<gene>
    <name evidence="1" type="ORF">A1O7_02668</name>
</gene>
<evidence type="ECO:0008006" key="3">
    <source>
        <dbReference type="Google" id="ProtNLM"/>
    </source>
</evidence>
<dbReference type="OrthoDB" id="10600531at2759"/>
<dbReference type="Proteomes" id="UP000019473">
    <property type="component" value="Unassembled WGS sequence"/>
</dbReference>
<dbReference type="STRING" id="1182544.W9WB63"/>
<name>W9WB63_9EURO</name>
<evidence type="ECO:0000313" key="1">
    <source>
        <dbReference type="EMBL" id="EXJ62235.1"/>
    </source>
</evidence>